<evidence type="ECO:0000313" key="2">
    <source>
        <dbReference type="Proteomes" id="UP000605670"/>
    </source>
</evidence>
<evidence type="ECO:0000313" key="1">
    <source>
        <dbReference type="EMBL" id="GGF49545.1"/>
    </source>
</evidence>
<dbReference type="AlphaFoldDB" id="A0A917BMJ2"/>
<dbReference type="EMBL" id="BMEM01000002">
    <property type="protein sequence ID" value="GGF49545.1"/>
    <property type="molecule type" value="Genomic_DNA"/>
</dbReference>
<reference evidence="1" key="1">
    <citation type="journal article" date="2014" name="Int. J. Syst. Evol. Microbiol.">
        <title>Complete genome sequence of Corynebacterium casei LMG S-19264T (=DSM 44701T), isolated from a smear-ripened cheese.</title>
        <authorList>
            <consortium name="US DOE Joint Genome Institute (JGI-PGF)"/>
            <person name="Walter F."/>
            <person name="Albersmeier A."/>
            <person name="Kalinowski J."/>
            <person name="Ruckert C."/>
        </authorList>
    </citation>
    <scope>NUCLEOTIDE SEQUENCE</scope>
    <source>
        <strain evidence="1">CGMCC 1.12160</strain>
    </source>
</reference>
<sequence>MPWDGHPGAMSRLDLTRPFTTARGLAAGLTRADLESERFRRIVHGVHVAAAAAAADPVLADARAALIVAASERAVVSHHLAARVYGAPVPDTPYLHVSVPHDVKRRRREGVVVHHSGRGGTTFRSVRITSAVDTFLDLAAHLDLVDLVVLGDGLVRKRRTTQAALVAAAASASGRGVRLARRAAGLVRPGVDSPMESRARLLRVLSGLPELETDIRFFDDRGQLRRRLDAGDRATRTAVEYDGRQHIEREQHWEGDIGRREEFEDEQWRIVTLVSKDIYTTPGETVARLRRIFAQRGIPMGRASDEWRRYFPGRS</sequence>
<accession>A0A917BMJ2</accession>
<organism evidence="1 2">
    <name type="scientific">Ornithinimicrobium tianjinense</name>
    <dbReference type="NCBI Taxonomy" id="1195761"/>
    <lineage>
        <taxon>Bacteria</taxon>
        <taxon>Bacillati</taxon>
        <taxon>Actinomycetota</taxon>
        <taxon>Actinomycetes</taxon>
        <taxon>Micrococcales</taxon>
        <taxon>Ornithinimicrobiaceae</taxon>
        <taxon>Ornithinimicrobium</taxon>
    </lineage>
</organism>
<protein>
    <recommendedName>
        <fullName evidence="3">DUF559 domain-containing protein</fullName>
    </recommendedName>
</protein>
<keyword evidence="2" id="KW-1185">Reference proteome</keyword>
<reference evidence="1" key="2">
    <citation type="submission" date="2020-09" db="EMBL/GenBank/DDBJ databases">
        <authorList>
            <person name="Sun Q."/>
            <person name="Zhou Y."/>
        </authorList>
    </citation>
    <scope>NUCLEOTIDE SEQUENCE</scope>
    <source>
        <strain evidence="1">CGMCC 1.12160</strain>
    </source>
</reference>
<proteinExistence type="predicted"/>
<gene>
    <name evidence="1" type="ORF">GCM10011366_16780</name>
</gene>
<evidence type="ECO:0008006" key="3">
    <source>
        <dbReference type="Google" id="ProtNLM"/>
    </source>
</evidence>
<dbReference type="Proteomes" id="UP000605670">
    <property type="component" value="Unassembled WGS sequence"/>
</dbReference>
<comment type="caution">
    <text evidence="1">The sequence shown here is derived from an EMBL/GenBank/DDBJ whole genome shotgun (WGS) entry which is preliminary data.</text>
</comment>
<name>A0A917BMJ2_9MICO</name>